<accession>A0ACD1A8K3</accession>
<evidence type="ECO:0000313" key="1">
    <source>
        <dbReference type="EMBL" id="QOX62684.1"/>
    </source>
</evidence>
<reference evidence="1" key="1">
    <citation type="submission" date="2019-08" db="EMBL/GenBank/DDBJ databases">
        <title>Genome sequence of Clostridiales bacterium MT110.</title>
        <authorList>
            <person name="Cao J."/>
        </authorList>
    </citation>
    <scope>NUCLEOTIDE SEQUENCE</scope>
    <source>
        <strain evidence="1">MT110</strain>
    </source>
</reference>
<gene>
    <name evidence="1" type="ORF">FRZ06_04640</name>
</gene>
<sequence>MSKILMIYPKKCKNCGTCESVCSNAAVNVIHFEEAVISVPVMCMQCEDAACMKVCPTGAVYRDENGAVITDPGKCIGCKMCISSCPMGNIHYSTRQRKVMKCNLCDGNPDCVKYCPTRAIEYVDGTVSNMEKKRAVAEKFLELFEDQ</sequence>
<name>A0ACD1A8K3_9FIRM</name>
<dbReference type="Proteomes" id="UP000594014">
    <property type="component" value="Chromosome"/>
</dbReference>
<proteinExistence type="predicted"/>
<dbReference type="EMBL" id="CP042469">
    <property type="protein sequence ID" value="QOX62684.1"/>
    <property type="molecule type" value="Genomic_DNA"/>
</dbReference>
<organism evidence="1 2">
    <name type="scientific">Anoxybacterium hadale</name>
    <dbReference type="NCBI Taxonomy" id="3408580"/>
    <lineage>
        <taxon>Bacteria</taxon>
        <taxon>Bacillati</taxon>
        <taxon>Bacillota</taxon>
        <taxon>Clostridia</taxon>
        <taxon>Peptostreptococcales</taxon>
        <taxon>Anaerovoracaceae</taxon>
        <taxon>Anoxybacterium</taxon>
    </lineage>
</organism>
<evidence type="ECO:0000313" key="2">
    <source>
        <dbReference type="Proteomes" id="UP000594014"/>
    </source>
</evidence>
<keyword evidence="2" id="KW-1185">Reference proteome</keyword>
<protein>
    <submittedName>
        <fullName evidence="1">4Fe-4S dicluster domain-containing protein</fullName>
    </submittedName>
</protein>